<keyword evidence="4" id="KW-1185">Reference proteome</keyword>
<feature type="chain" id="PRO_5047262456" description="Beta-barrel assembly complex subunit BamF" evidence="2">
    <location>
        <begin position="25"/>
        <end position="139"/>
    </location>
</feature>
<accession>A0ABV4IFN2</accession>
<organism evidence="3 4">
    <name type="scientific">Comamonas jiangduensis</name>
    <dbReference type="NCBI Taxonomy" id="1194168"/>
    <lineage>
        <taxon>Bacteria</taxon>
        <taxon>Pseudomonadati</taxon>
        <taxon>Pseudomonadota</taxon>
        <taxon>Betaproteobacteria</taxon>
        <taxon>Burkholderiales</taxon>
        <taxon>Comamonadaceae</taxon>
        <taxon>Comamonas</taxon>
    </lineage>
</organism>
<feature type="signal peptide" evidence="2">
    <location>
        <begin position="1"/>
        <end position="24"/>
    </location>
</feature>
<reference evidence="3 4" key="1">
    <citation type="submission" date="2024-08" db="EMBL/GenBank/DDBJ databases">
        <authorList>
            <person name="Feng Z."/>
            <person name="Ronholm J."/>
        </authorList>
    </citation>
    <scope>NUCLEOTIDE SEQUENCE [LARGE SCALE GENOMIC DNA]</scope>
    <source>
        <strain evidence="3 4">4-AB0-8</strain>
    </source>
</reference>
<sequence length="139" mass="14419">MTMTQSLRLCAVSAALAGAAALLAGCQDSGPQMRADTFPMAQADKFDQPPPRKPLFGSDNYLRSRDVLPVAKADIREPLPPAVPLPAATAQQEVLQPQDSTAQPSEEQGGVTPAAGMAAVITNAQGDGEQHKLDGTVAK</sequence>
<feature type="region of interest" description="Disordered" evidence="1">
    <location>
        <begin position="78"/>
        <end position="116"/>
    </location>
</feature>
<evidence type="ECO:0000256" key="1">
    <source>
        <dbReference type="SAM" id="MobiDB-lite"/>
    </source>
</evidence>
<gene>
    <name evidence="3" type="ORF">ACBP88_09755</name>
</gene>
<evidence type="ECO:0000313" key="4">
    <source>
        <dbReference type="Proteomes" id="UP001567350"/>
    </source>
</evidence>
<evidence type="ECO:0000256" key="2">
    <source>
        <dbReference type="SAM" id="SignalP"/>
    </source>
</evidence>
<dbReference type="RefSeq" id="WP_370892050.1">
    <property type="nucleotide sequence ID" value="NZ_JBGJLR010000009.1"/>
</dbReference>
<protein>
    <recommendedName>
        <fullName evidence="5">Beta-barrel assembly complex subunit BamF</fullName>
    </recommendedName>
</protein>
<evidence type="ECO:0008006" key="5">
    <source>
        <dbReference type="Google" id="ProtNLM"/>
    </source>
</evidence>
<feature type="compositionally biased region" description="Polar residues" evidence="1">
    <location>
        <begin position="91"/>
        <end position="106"/>
    </location>
</feature>
<evidence type="ECO:0000313" key="3">
    <source>
        <dbReference type="EMBL" id="MEZ2739724.1"/>
    </source>
</evidence>
<comment type="caution">
    <text evidence="3">The sequence shown here is derived from an EMBL/GenBank/DDBJ whole genome shotgun (WGS) entry which is preliminary data.</text>
</comment>
<proteinExistence type="predicted"/>
<name>A0ABV4IFN2_9BURK</name>
<dbReference type="EMBL" id="JBGJLR010000009">
    <property type="protein sequence ID" value="MEZ2739724.1"/>
    <property type="molecule type" value="Genomic_DNA"/>
</dbReference>
<keyword evidence="2" id="KW-0732">Signal</keyword>
<dbReference type="Proteomes" id="UP001567350">
    <property type="component" value="Unassembled WGS sequence"/>
</dbReference>